<dbReference type="EMBL" id="MU004237">
    <property type="protein sequence ID" value="KAF2667766.1"/>
    <property type="molecule type" value="Genomic_DNA"/>
</dbReference>
<gene>
    <name evidence="2" type="ORF">BT63DRAFT_300322</name>
</gene>
<feature type="region of interest" description="Disordered" evidence="1">
    <location>
        <begin position="51"/>
        <end position="72"/>
    </location>
</feature>
<sequence length="322" mass="36520">MNNVWAGIFRQPCVGFQNTLRPTCRILPPLAESLSWKRSAIRDFSLSRKQYAAPRNSTRSKTSRNLQAPRLRRTAPVAQTQRVPALEIRAIFGPSIDVRTGNAVIYELHKRRISGTLVDAGLHIPAYPEITEEQGNRALSWLRFHHPADEAAAAAEYALAEDDKLRAELEEKAANSWLYKNSVKENEDDPQEKAKRLAKKVEEWRENRKRRHIKGALIQYTNDTAMESVDKVDAEMTMKQDELEKAIRELEETHLAIINHQIALAERRDEKLATWDKLEQQATLDFDPEAVKQNPNRVCSPPIPALSLHTKSPPSSAPSCAP</sequence>
<name>A0A6A6U7Z4_9PEZI</name>
<protein>
    <submittedName>
        <fullName evidence="2">Uncharacterized protein</fullName>
    </submittedName>
</protein>
<organism evidence="2 3">
    <name type="scientific">Microthyrium microscopicum</name>
    <dbReference type="NCBI Taxonomy" id="703497"/>
    <lineage>
        <taxon>Eukaryota</taxon>
        <taxon>Fungi</taxon>
        <taxon>Dikarya</taxon>
        <taxon>Ascomycota</taxon>
        <taxon>Pezizomycotina</taxon>
        <taxon>Dothideomycetes</taxon>
        <taxon>Dothideomycetes incertae sedis</taxon>
        <taxon>Microthyriales</taxon>
        <taxon>Microthyriaceae</taxon>
        <taxon>Microthyrium</taxon>
    </lineage>
</organism>
<feature type="compositionally biased region" description="Polar residues" evidence="1">
    <location>
        <begin position="55"/>
        <end position="66"/>
    </location>
</feature>
<dbReference type="AlphaFoldDB" id="A0A6A6U7Z4"/>
<dbReference type="OrthoDB" id="10260614at2759"/>
<dbReference type="Proteomes" id="UP000799302">
    <property type="component" value="Unassembled WGS sequence"/>
</dbReference>
<accession>A0A6A6U7Z4</accession>
<evidence type="ECO:0000256" key="1">
    <source>
        <dbReference type="SAM" id="MobiDB-lite"/>
    </source>
</evidence>
<keyword evidence="3" id="KW-1185">Reference proteome</keyword>
<feature type="compositionally biased region" description="Low complexity" evidence="1">
    <location>
        <begin position="312"/>
        <end position="322"/>
    </location>
</feature>
<reference evidence="2" key="1">
    <citation type="journal article" date="2020" name="Stud. Mycol.">
        <title>101 Dothideomycetes genomes: a test case for predicting lifestyles and emergence of pathogens.</title>
        <authorList>
            <person name="Haridas S."/>
            <person name="Albert R."/>
            <person name="Binder M."/>
            <person name="Bloem J."/>
            <person name="Labutti K."/>
            <person name="Salamov A."/>
            <person name="Andreopoulos B."/>
            <person name="Baker S."/>
            <person name="Barry K."/>
            <person name="Bills G."/>
            <person name="Bluhm B."/>
            <person name="Cannon C."/>
            <person name="Castanera R."/>
            <person name="Culley D."/>
            <person name="Daum C."/>
            <person name="Ezra D."/>
            <person name="Gonzalez J."/>
            <person name="Henrissat B."/>
            <person name="Kuo A."/>
            <person name="Liang C."/>
            <person name="Lipzen A."/>
            <person name="Lutzoni F."/>
            <person name="Magnuson J."/>
            <person name="Mondo S."/>
            <person name="Nolan M."/>
            <person name="Ohm R."/>
            <person name="Pangilinan J."/>
            <person name="Park H.-J."/>
            <person name="Ramirez L."/>
            <person name="Alfaro M."/>
            <person name="Sun H."/>
            <person name="Tritt A."/>
            <person name="Yoshinaga Y."/>
            <person name="Zwiers L.-H."/>
            <person name="Turgeon B."/>
            <person name="Goodwin S."/>
            <person name="Spatafora J."/>
            <person name="Crous P."/>
            <person name="Grigoriev I."/>
        </authorList>
    </citation>
    <scope>NUCLEOTIDE SEQUENCE</scope>
    <source>
        <strain evidence="2">CBS 115976</strain>
    </source>
</reference>
<evidence type="ECO:0000313" key="3">
    <source>
        <dbReference type="Proteomes" id="UP000799302"/>
    </source>
</evidence>
<proteinExistence type="predicted"/>
<feature type="region of interest" description="Disordered" evidence="1">
    <location>
        <begin position="292"/>
        <end position="322"/>
    </location>
</feature>
<evidence type="ECO:0000313" key="2">
    <source>
        <dbReference type="EMBL" id="KAF2667766.1"/>
    </source>
</evidence>